<feature type="coiled-coil region" evidence="1">
    <location>
        <begin position="231"/>
        <end position="356"/>
    </location>
</feature>
<feature type="coiled-coil region" evidence="1">
    <location>
        <begin position="1040"/>
        <end position="1181"/>
    </location>
</feature>
<feature type="coiled-coil region" evidence="1">
    <location>
        <begin position="911"/>
        <end position="938"/>
    </location>
</feature>
<accession>A0A2P5WB95</accession>
<feature type="coiled-coil region" evidence="1">
    <location>
        <begin position="1906"/>
        <end position="1954"/>
    </location>
</feature>
<dbReference type="SUPFAM" id="SSF57997">
    <property type="entry name" value="Tropomyosin"/>
    <property type="match status" value="1"/>
</dbReference>
<evidence type="ECO:0000256" key="1">
    <source>
        <dbReference type="SAM" id="Coils"/>
    </source>
</evidence>
<dbReference type="OrthoDB" id="10255522at2759"/>
<keyword evidence="1" id="KW-0175">Coiled coil</keyword>
<name>A0A2P5WB95_GOSBA</name>
<feature type="coiled-coil region" evidence="1">
    <location>
        <begin position="1259"/>
        <end position="1482"/>
    </location>
</feature>
<sequence length="2291" mass="259694">MSEINDSEDSGARNQSSTYQEAESIEISHVDSKEDMFMDASDELNNDNKEAVWPTDRDNNAISDEKPDALPKQFDEMDNGAYNNEDNDNNHFVKEMERLRALLEQAAEEKGKLESKYKEEMETLSREIYVKDKEIEGLTAKLMSSVAETEKDVKNQQYEVALERISAALGSVIDQGDLLGDSGVEQIDLVEKSTLALIEKYNQFLSEVNQLRQCLTKAESDFGVQEFGTVFVAARDELHELRRKEAQLVENIAFLEDENRKFLEQVESEKAMVEMLKSELEKTKTEVEQEKLRCANTKEKLSMAVTKGKALIQQRDALKQSLADKTSELEKCLVELQEKSSALEAAELHKEELVKNEVLVVSLQESLSEKTLIIEAFEHILSQIDVPEELQSVDIVGRGRWLANERKELKSVSRDFYRLKDTICAIDLPENVSFPDLDSRLAWLKESFYHAKDDISMLQNEISRTKEAARDEVNHLSASLSTVQQEKRYIKEELDHLRNEYEEIVGKAHQISLDKDHLSASLEAELVEKDYIKKELDNLSTEYENVVEKIHQLSSEKNQMISMLVEASGMMLADQEGVEEASYLPMLIDRCFRKIKDQPNASSETTFIEARQFEKLQSLFYVRDLELTLCEEVLEEDLLVRSQLNGLSNQLTVTSEELFALKEEKDVLQKALEQSEEKSSLLREKLSMAVKKGKGLVQDRENLKLLLEEKNSEIEKLRLELQHEESTVANCRDQISTLSTDLERIPMLESDLAAMKEAFDHILSQIDVPKELQSMDIVGRAGWLAKERKELGNVSMDFYRLKDTICAIDLPENVSFPDLDSRLAWLKESFFRAKDDINRLQNEISRIKEAARDEIDHLSASLSTVQQEKHYIKDELDQLKNKYEEIVGMAHQISSNKDHLSASLATELVEKDYVRRELDNLSTEYENVVEKFHQLSSEKYQMISMLIEASGMMMADQEGIEESSYLPMLIDRCFRKIKDPPNASLETTFVEAQLFEKLQSLFYVRDLGLTLCEEVLEEDMLVRSQLNDLSDQTRVTSKELFALKEEKDVLQKDLERSEEKSSLLREKLSMAVKKGKGLVQDRENLKLLLEEKNSEIEKLKLELQHEESTEEKDVLQKDLERSEEKSSLLREKLSMAVKKGKGLVQDRENLKLLLEEKNSEIEKLKLELQHEESTVATCREQISTLSTDLECIPKLESDLAALREGRDQLEKFLFESNSILQRLVESIGRIVIPVDSTFQEPVEKLNFLSGYMDDCLTAKARTEQDLLQVKEEAKNLAVKLAEAEANMKTLEDALAVAKNDLSQLAEEKRDVEFGKKNLEIELQKAVEEAHSENSKFAEICEARKSLEEALSLAENKISFLISEQQEVQSSRAASETEMEKLREEGAIQSSRLTEAYNTINTLESALSQAEMTVASLTEDSNNSKEEITNLENELRKLKDETEIQARELADAEITIKSLEDALVKAENEFSALQSEKRATDQEISTLNSKLTVCMEELAGSRGSSASKTIELIGHLNNLQMLAEDQSLFSMMKQCFDRNLEHLKDVDLALKNTRDYLLDKRSEQLQDYPLMEDIALLAGCFADDIDNNVNIGMENDYENAINGDDVSSCVIRVAEGFQLRNKIFADRFEGFSKFLDESIGSLLKKLHATEDEVKSMVENMESLKQNVKNLEMREQEKEKAMAILQDDVETLFSACRDAVGDLHFEDKSTPTEFNSLPGLENLNHGLHPGGEFVGRDMAQQDIGGNRYIQTAEKLLAATREVQSLVKFSETTNKAVAAIVHNLQKDLEDTRRVSEKAIEERDVCQSRVFKLESDVEALEESYREVTHKIDDYQAKEDIWKEKEVELLSLYNNMSMKEKEAKEPLLSATQLRTLLDKLSVIEIPLVESEDLEPHSSTDVKKLFSIINSFAELQNQINLLSYEKEELQSMLSQQSFEIEHLKEEIERHVRNKPELEGMKMELSEATFGLEKIIVGLGGKELIGSPNSVGMRALLPVLEKQVNALLLEAESSKSRAQELGTKLLGSQNAVDELLTKVKLLEDSLQGRTIQPEVVQDRSIFEAPSASTGSEISEIEDVLLTSLGGKELIGSPNSVGMRALLPVLEKQVNALLLEAESSKSRAQELGTKLLGSQNAVDELLTKVKLLEDSLQGRTIQPEVVQDRSIFEAPSASTGSEISEIEDVGSHVKKTVSPVPSAAHVRIMQKGSADHLALNIDSETDRLINSEETDEDKRMFKPLNTTGLIPKQGKSIADRVDGIWVSGGRVLSSRPRYSPARYLWDIEPLLSDLALDTGTKKF</sequence>
<feature type="coiled-coil region" evidence="1">
    <location>
        <begin position="89"/>
        <end position="123"/>
    </location>
</feature>
<feature type="coiled-coil region" evidence="1">
    <location>
        <begin position="658"/>
        <end position="734"/>
    </location>
</feature>
<reference evidence="3 4" key="1">
    <citation type="submission" date="2015-01" db="EMBL/GenBank/DDBJ databases">
        <title>Genome of allotetraploid Gossypium barbadense reveals genomic plasticity and fiber elongation in cotton evolution.</title>
        <authorList>
            <person name="Chen X."/>
            <person name="Liu X."/>
            <person name="Zhao B."/>
            <person name="Zheng H."/>
            <person name="Hu Y."/>
            <person name="Lu G."/>
            <person name="Yang C."/>
            <person name="Chen J."/>
            <person name="Shan C."/>
            <person name="Zhang L."/>
            <person name="Zhou Y."/>
            <person name="Wang L."/>
            <person name="Guo W."/>
            <person name="Bai Y."/>
            <person name="Ruan J."/>
            <person name="Shangguan X."/>
            <person name="Mao Y."/>
            <person name="Jiang J."/>
            <person name="Zhu Y."/>
            <person name="Lei J."/>
            <person name="Kang H."/>
            <person name="Chen S."/>
            <person name="He X."/>
            <person name="Wang R."/>
            <person name="Wang Y."/>
            <person name="Chen J."/>
            <person name="Wang L."/>
            <person name="Yu S."/>
            <person name="Wang B."/>
            <person name="Wei J."/>
            <person name="Song S."/>
            <person name="Lu X."/>
            <person name="Gao Z."/>
            <person name="Gu W."/>
            <person name="Deng X."/>
            <person name="Ma D."/>
            <person name="Wang S."/>
            <person name="Liang W."/>
            <person name="Fang L."/>
            <person name="Cai C."/>
            <person name="Zhu X."/>
            <person name="Zhou B."/>
            <person name="Zhang Y."/>
            <person name="Chen Z."/>
            <person name="Xu S."/>
            <person name="Zhu R."/>
            <person name="Wang S."/>
            <person name="Zhang T."/>
            <person name="Zhao G."/>
        </authorList>
    </citation>
    <scope>NUCLEOTIDE SEQUENCE [LARGE SCALE GENOMIC DNA]</scope>
    <source>
        <strain evidence="4">cv. Xinhai21</strain>
        <tissue evidence="3">Leaf</tissue>
    </source>
</reference>
<dbReference type="PANTHER" id="PTHR43939">
    <property type="entry name" value="COILED-COIL DOMAIN-CONTAINING PROTEIN 158"/>
    <property type="match status" value="1"/>
</dbReference>
<feature type="compositionally biased region" description="Polar residues" evidence="2">
    <location>
        <begin position="12"/>
        <end position="21"/>
    </location>
</feature>
<evidence type="ECO:0000313" key="3">
    <source>
        <dbReference type="EMBL" id="PPR88353.1"/>
    </source>
</evidence>
<feature type="compositionally biased region" description="Basic and acidic residues" evidence="2">
    <location>
        <begin position="26"/>
        <end position="36"/>
    </location>
</feature>
<feature type="coiled-coil region" evidence="1">
    <location>
        <begin position="1778"/>
        <end position="1833"/>
    </location>
</feature>
<feature type="coiled-coil region" evidence="1">
    <location>
        <begin position="1645"/>
        <end position="1686"/>
    </location>
</feature>
<feature type="coiled-coil region" evidence="1">
    <location>
        <begin position="529"/>
        <end position="556"/>
    </location>
</feature>
<feature type="coiled-coil region" evidence="1">
    <location>
        <begin position="466"/>
        <end position="500"/>
    </location>
</feature>
<gene>
    <name evidence="3" type="ORF">GOBAR_AA32336</name>
</gene>
<evidence type="ECO:0000256" key="2">
    <source>
        <dbReference type="SAM" id="MobiDB-lite"/>
    </source>
</evidence>
<proteinExistence type="predicted"/>
<organism evidence="3 4">
    <name type="scientific">Gossypium barbadense</name>
    <name type="common">Sea Island cotton</name>
    <name type="synonym">Hibiscus barbadensis</name>
    <dbReference type="NCBI Taxonomy" id="3634"/>
    <lineage>
        <taxon>Eukaryota</taxon>
        <taxon>Viridiplantae</taxon>
        <taxon>Streptophyta</taxon>
        <taxon>Embryophyta</taxon>
        <taxon>Tracheophyta</taxon>
        <taxon>Spermatophyta</taxon>
        <taxon>Magnoliopsida</taxon>
        <taxon>eudicotyledons</taxon>
        <taxon>Gunneridae</taxon>
        <taxon>Pentapetalae</taxon>
        <taxon>rosids</taxon>
        <taxon>malvids</taxon>
        <taxon>Malvales</taxon>
        <taxon>Malvaceae</taxon>
        <taxon>Malvoideae</taxon>
        <taxon>Gossypium</taxon>
    </lineage>
</organism>
<feature type="region of interest" description="Disordered" evidence="2">
    <location>
        <begin position="1"/>
        <end position="71"/>
    </location>
</feature>
<dbReference type="Gene3D" id="1.10.287.1490">
    <property type="match status" value="1"/>
</dbReference>
<dbReference type="PANTHER" id="PTHR43939:SF68">
    <property type="entry name" value="CENTROSOMAL PROTEIN OF 290 KDA-LIKE"/>
    <property type="match status" value="1"/>
</dbReference>
<feature type="coiled-coil region" evidence="1">
    <location>
        <begin position="830"/>
        <end position="882"/>
    </location>
</feature>
<evidence type="ECO:0000313" key="4">
    <source>
        <dbReference type="Proteomes" id="UP000239757"/>
    </source>
</evidence>
<feature type="compositionally biased region" description="Basic and acidic residues" evidence="2">
    <location>
        <begin position="46"/>
        <end position="71"/>
    </location>
</feature>
<dbReference type="EMBL" id="KZ668300">
    <property type="protein sequence ID" value="PPR88353.1"/>
    <property type="molecule type" value="Genomic_DNA"/>
</dbReference>
<protein>
    <submittedName>
        <fullName evidence="3">Uncharacterized protein</fullName>
    </submittedName>
</protein>
<dbReference type="Proteomes" id="UP000239757">
    <property type="component" value="Unassembled WGS sequence"/>
</dbReference>